<organism evidence="2">
    <name type="scientific">marine metagenome</name>
    <dbReference type="NCBI Taxonomy" id="408172"/>
    <lineage>
        <taxon>unclassified sequences</taxon>
        <taxon>metagenomes</taxon>
        <taxon>ecological metagenomes</taxon>
    </lineage>
</organism>
<dbReference type="AlphaFoldDB" id="A0A383C2V9"/>
<evidence type="ECO:0000313" key="2">
    <source>
        <dbReference type="EMBL" id="SVE26511.1"/>
    </source>
</evidence>
<evidence type="ECO:0000256" key="1">
    <source>
        <dbReference type="SAM" id="Phobius"/>
    </source>
</evidence>
<feature type="transmembrane region" description="Helical" evidence="1">
    <location>
        <begin position="35"/>
        <end position="59"/>
    </location>
</feature>
<dbReference type="EMBL" id="UINC01205368">
    <property type="protein sequence ID" value="SVE26511.1"/>
    <property type="molecule type" value="Genomic_DNA"/>
</dbReference>
<proteinExistence type="predicted"/>
<sequence>MQDKEREMFDQFVHAHTFNSITTPIITLMNDITGMIVFLSIIAAMGMTGPAFTFVYNALNPDIGDILESFWQQRMEAHQKTREETGVSGPAAGDMSLSGIIYNLLNPNWTWFNQES</sequence>
<accession>A0A383C2V9</accession>
<gene>
    <name evidence="2" type="ORF">METZ01_LOCUS479365</name>
</gene>
<keyword evidence="1" id="KW-0812">Transmembrane</keyword>
<keyword evidence="1" id="KW-0472">Membrane</keyword>
<keyword evidence="1" id="KW-1133">Transmembrane helix</keyword>
<reference evidence="2" key="1">
    <citation type="submission" date="2018-05" db="EMBL/GenBank/DDBJ databases">
        <authorList>
            <person name="Lanie J.A."/>
            <person name="Ng W.-L."/>
            <person name="Kazmierczak K.M."/>
            <person name="Andrzejewski T.M."/>
            <person name="Davidsen T.M."/>
            <person name="Wayne K.J."/>
            <person name="Tettelin H."/>
            <person name="Glass J.I."/>
            <person name="Rusch D."/>
            <person name="Podicherti R."/>
            <person name="Tsui H.-C.T."/>
            <person name="Winkler M.E."/>
        </authorList>
    </citation>
    <scope>NUCLEOTIDE SEQUENCE</scope>
</reference>
<protein>
    <submittedName>
        <fullName evidence="2">Uncharacterized protein</fullName>
    </submittedName>
</protein>
<name>A0A383C2V9_9ZZZZ</name>